<reference evidence="1" key="1">
    <citation type="submission" date="2023-04" db="EMBL/GenBank/DDBJ databases">
        <title>Ambrosiozyma monospora NBRC 10751.</title>
        <authorList>
            <person name="Ichikawa N."/>
            <person name="Sato H."/>
            <person name="Tonouchi N."/>
        </authorList>
    </citation>
    <scope>NUCLEOTIDE SEQUENCE</scope>
    <source>
        <strain evidence="1">NBRC 10751</strain>
    </source>
</reference>
<comment type="caution">
    <text evidence="1">The sequence shown here is derived from an EMBL/GenBank/DDBJ whole genome shotgun (WGS) entry which is preliminary data.</text>
</comment>
<gene>
    <name evidence="1" type="ORF">Amon02_000080500</name>
</gene>
<organism evidence="1 2">
    <name type="scientific">Ambrosiozyma monospora</name>
    <name type="common">Yeast</name>
    <name type="synonym">Endomycopsis monosporus</name>
    <dbReference type="NCBI Taxonomy" id="43982"/>
    <lineage>
        <taxon>Eukaryota</taxon>
        <taxon>Fungi</taxon>
        <taxon>Dikarya</taxon>
        <taxon>Ascomycota</taxon>
        <taxon>Saccharomycotina</taxon>
        <taxon>Pichiomycetes</taxon>
        <taxon>Pichiales</taxon>
        <taxon>Pichiaceae</taxon>
        <taxon>Ambrosiozyma</taxon>
    </lineage>
</organism>
<dbReference type="EMBL" id="BSXS01000324">
    <property type="protein sequence ID" value="GME72003.1"/>
    <property type="molecule type" value="Genomic_DNA"/>
</dbReference>
<accession>A0ACB5SSW8</accession>
<proteinExistence type="predicted"/>
<protein>
    <submittedName>
        <fullName evidence="1">Unnamed protein product</fullName>
    </submittedName>
</protein>
<keyword evidence="2" id="KW-1185">Reference proteome</keyword>
<dbReference type="Proteomes" id="UP001165064">
    <property type="component" value="Unassembled WGS sequence"/>
</dbReference>
<sequence>MTNTHSIKKDTAIQVASQLTREIQDFISQIVVLKYLKFPNFEDTRKALPKHNPSLGDALLSLMSLIRCSDPILDHAVCLTLPKLSFDLEFQYSYFYQEFAQFVLSKSTKMKSFSTNAGLTSPYTKSVIEFIFDRIKTEFYHTEAGEEIDIHDTVFEKCTTLGNTSRTIETVCSSGLLTGSNRINTLVLGVNASLDRVSILNQFTESIQNWFNVDPVKKYSKSLILKLSFDLHSNDSEAIFLQCISEIDAFLESTQNFNVKFSISSYMFKESGGDILNGLNTLLSRWHKKFNGGLRFIASMTEEFLCGTELYQLLHSMPNLKITQLW</sequence>
<evidence type="ECO:0000313" key="2">
    <source>
        <dbReference type="Proteomes" id="UP001165064"/>
    </source>
</evidence>
<evidence type="ECO:0000313" key="1">
    <source>
        <dbReference type="EMBL" id="GME72003.1"/>
    </source>
</evidence>
<name>A0ACB5SSW8_AMBMO</name>